<proteinExistence type="predicted"/>
<keyword evidence="1" id="KW-0812">Transmembrane</keyword>
<keyword evidence="3" id="KW-1185">Reference proteome</keyword>
<feature type="transmembrane region" description="Helical" evidence="1">
    <location>
        <begin position="21"/>
        <end position="42"/>
    </location>
</feature>
<accession>A0AAP0PIP1</accession>
<gene>
    <name evidence="2" type="ORF">Syun_012075</name>
</gene>
<evidence type="ECO:0000313" key="2">
    <source>
        <dbReference type="EMBL" id="KAK9142675.1"/>
    </source>
</evidence>
<reference evidence="2 3" key="1">
    <citation type="submission" date="2024-01" db="EMBL/GenBank/DDBJ databases">
        <title>Genome assemblies of Stephania.</title>
        <authorList>
            <person name="Yang L."/>
        </authorList>
    </citation>
    <scope>NUCLEOTIDE SEQUENCE [LARGE SCALE GENOMIC DNA]</scope>
    <source>
        <strain evidence="2">YNDBR</strain>
        <tissue evidence="2">Leaf</tissue>
    </source>
</reference>
<dbReference type="EMBL" id="JBBNAF010000005">
    <property type="protein sequence ID" value="KAK9142675.1"/>
    <property type="molecule type" value="Genomic_DNA"/>
</dbReference>
<dbReference type="AlphaFoldDB" id="A0AAP0PIP1"/>
<comment type="caution">
    <text evidence="2">The sequence shown here is derived from an EMBL/GenBank/DDBJ whole genome shotgun (WGS) entry which is preliminary data.</text>
</comment>
<keyword evidence="1" id="KW-1133">Transmembrane helix</keyword>
<name>A0AAP0PIP1_9MAGN</name>
<evidence type="ECO:0000313" key="3">
    <source>
        <dbReference type="Proteomes" id="UP001420932"/>
    </source>
</evidence>
<organism evidence="2 3">
    <name type="scientific">Stephania yunnanensis</name>
    <dbReference type="NCBI Taxonomy" id="152371"/>
    <lineage>
        <taxon>Eukaryota</taxon>
        <taxon>Viridiplantae</taxon>
        <taxon>Streptophyta</taxon>
        <taxon>Embryophyta</taxon>
        <taxon>Tracheophyta</taxon>
        <taxon>Spermatophyta</taxon>
        <taxon>Magnoliopsida</taxon>
        <taxon>Ranunculales</taxon>
        <taxon>Menispermaceae</taxon>
        <taxon>Menispermoideae</taxon>
        <taxon>Cissampelideae</taxon>
        <taxon>Stephania</taxon>
    </lineage>
</organism>
<protein>
    <submittedName>
        <fullName evidence="2">Uncharacterized protein</fullName>
    </submittedName>
</protein>
<dbReference type="Proteomes" id="UP001420932">
    <property type="component" value="Unassembled WGS sequence"/>
</dbReference>
<keyword evidence="1" id="KW-0472">Membrane</keyword>
<evidence type="ECO:0000256" key="1">
    <source>
        <dbReference type="SAM" id="Phobius"/>
    </source>
</evidence>
<sequence length="68" mass="8188">MRIILNYIFEGMSETLFKDNLFYWDYVVLAIALLHIKAMYTSLIYPEMNMKLVDCEIILFSLLLGFWR</sequence>